<keyword evidence="4" id="KW-1185">Reference proteome</keyword>
<dbReference type="InterPro" id="IPR044730">
    <property type="entry name" value="RNase_H-like_dom_plant"/>
</dbReference>
<dbReference type="EMBL" id="VEPZ02001229">
    <property type="protein sequence ID" value="KAE8685623.1"/>
    <property type="molecule type" value="Genomic_DNA"/>
</dbReference>
<feature type="domain" description="Aminotransferase-like plant mobile" evidence="2">
    <location>
        <begin position="335"/>
        <end position="383"/>
    </location>
</feature>
<comment type="caution">
    <text evidence="3">The sequence shown here is derived from an EMBL/GenBank/DDBJ whole genome shotgun (WGS) entry which is preliminary data.</text>
</comment>
<dbReference type="Proteomes" id="UP000436088">
    <property type="component" value="Unassembled WGS sequence"/>
</dbReference>
<gene>
    <name evidence="3" type="ORF">F3Y22_tig00111095pilonHSYRG00294</name>
</gene>
<sequence length="605" mass="67592">MLQAKGVVCDPLLLFDIEELRTLNNRIDNVGSLRDRAGSNGAFLMNGVTINSMVTDEGSVGMDCPGWSWDSRYRFTVASEYLRRVDPADLNSHDSPLWRLMTNEESVRHHFTDDPSCSICGAAVESISHVFRECTAAMAAWSVVIKSERLDEFCSGNMQDWLLQDLQQSCFADRESVLQSSNRLCLEGLDMKERHGGRSESVKLRDRESDVWQSPAEYWLKLNTNGGRHSSTGTTICGGTLRDYLGRWCFGFSKLVGSCSSLDVELHEGDGVRSSHMLPHVEALFRHNWIATVKHVYWEGNRVADDLVKLARTALSRLNYFELPPAEVADLVYAEMCTAALIEPNLISALVERWRPETYTFHLPCGECTITLEDVSMHLGLPMCIPPELRGPLDVRMAAVPLICYAIIEWHPTDRVLCGSTVTGNRFFFSRMHGNGAFIDVDRDVHRHNLIVPQLVDGEQVLPMSSPPPPLQSYMTPPGGYYGSMFADLTWGSYTGYLAGAVSSPMVAVQTPPVHFSHSSMFVFYEFSQFSISGGIVSHTPPESLFYGGATLSSIPHQQNVSAPDDNDDDDDDDDDSEESEPVIRRNSPRDRQPLSREACYRHSI</sequence>
<evidence type="ECO:0000313" key="4">
    <source>
        <dbReference type="Proteomes" id="UP000436088"/>
    </source>
</evidence>
<dbReference type="Pfam" id="PF10536">
    <property type="entry name" value="PMD"/>
    <property type="match status" value="1"/>
</dbReference>
<name>A0A6A2Z245_HIBSY</name>
<accession>A0A6A2Z245</accession>
<dbReference type="InterPro" id="IPR044824">
    <property type="entry name" value="MAIN-like"/>
</dbReference>
<reference evidence="3" key="1">
    <citation type="submission" date="2019-09" db="EMBL/GenBank/DDBJ databases">
        <title>Draft genome information of white flower Hibiscus syriacus.</title>
        <authorList>
            <person name="Kim Y.-M."/>
        </authorList>
    </citation>
    <scope>NUCLEOTIDE SEQUENCE [LARGE SCALE GENOMIC DNA]</scope>
    <source>
        <strain evidence="3">YM2019G1</strain>
    </source>
</reference>
<evidence type="ECO:0000259" key="2">
    <source>
        <dbReference type="Pfam" id="PF10536"/>
    </source>
</evidence>
<evidence type="ECO:0000256" key="1">
    <source>
        <dbReference type="SAM" id="MobiDB-lite"/>
    </source>
</evidence>
<dbReference type="CDD" id="cd06222">
    <property type="entry name" value="RNase_H_like"/>
    <property type="match status" value="1"/>
</dbReference>
<proteinExistence type="predicted"/>
<evidence type="ECO:0000313" key="3">
    <source>
        <dbReference type="EMBL" id="KAE8685623.1"/>
    </source>
</evidence>
<feature type="region of interest" description="Disordered" evidence="1">
    <location>
        <begin position="556"/>
        <end position="605"/>
    </location>
</feature>
<feature type="compositionally biased region" description="Acidic residues" evidence="1">
    <location>
        <begin position="565"/>
        <end position="581"/>
    </location>
</feature>
<feature type="compositionally biased region" description="Basic and acidic residues" evidence="1">
    <location>
        <begin position="582"/>
        <end position="605"/>
    </location>
</feature>
<dbReference type="InterPro" id="IPR019557">
    <property type="entry name" value="AminoTfrase-like_pln_mobile"/>
</dbReference>
<dbReference type="AlphaFoldDB" id="A0A6A2Z245"/>
<dbReference type="PANTHER" id="PTHR46033:SF8">
    <property type="entry name" value="PROTEIN MAINTENANCE OF MERISTEMS-LIKE"/>
    <property type="match status" value="1"/>
</dbReference>
<organism evidence="3 4">
    <name type="scientific">Hibiscus syriacus</name>
    <name type="common">Rose of Sharon</name>
    <dbReference type="NCBI Taxonomy" id="106335"/>
    <lineage>
        <taxon>Eukaryota</taxon>
        <taxon>Viridiplantae</taxon>
        <taxon>Streptophyta</taxon>
        <taxon>Embryophyta</taxon>
        <taxon>Tracheophyta</taxon>
        <taxon>Spermatophyta</taxon>
        <taxon>Magnoliopsida</taxon>
        <taxon>eudicotyledons</taxon>
        <taxon>Gunneridae</taxon>
        <taxon>Pentapetalae</taxon>
        <taxon>rosids</taxon>
        <taxon>malvids</taxon>
        <taxon>Malvales</taxon>
        <taxon>Malvaceae</taxon>
        <taxon>Malvoideae</taxon>
        <taxon>Hibiscus</taxon>
    </lineage>
</organism>
<protein>
    <recommendedName>
        <fullName evidence="2">Aminotransferase-like plant mobile domain-containing protein</fullName>
    </recommendedName>
</protein>
<dbReference type="PANTHER" id="PTHR46033">
    <property type="entry name" value="PROTEIN MAIN-LIKE 2"/>
    <property type="match status" value="1"/>
</dbReference>
<dbReference type="GO" id="GO:0010073">
    <property type="term" value="P:meristem maintenance"/>
    <property type="evidence" value="ECO:0007669"/>
    <property type="project" value="InterPro"/>
</dbReference>